<dbReference type="PANTHER" id="PTHR33154:SF18">
    <property type="entry name" value="ARSENICAL RESISTANCE OPERON REPRESSOR"/>
    <property type="match status" value="1"/>
</dbReference>
<gene>
    <name evidence="5" type="ORF">T458_14745</name>
</gene>
<dbReference type="GO" id="GO:0003677">
    <property type="term" value="F:DNA binding"/>
    <property type="evidence" value="ECO:0007669"/>
    <property type="project" value="UniProtKB-KW"/>
</dbReference>
<keyword evidence="1" id="KW-0805">Transcription regulation</keyword>
<dbReference type="PANTHER" id="PTHR33154">
    <property type="entry name" value="TRANSCRIPTIONAL REGULATOR, ARSR FAMILY"/>
    <property type="match status" value="1"/>
</dbReference>
<accession>V6MA67</accession>
<comment type="caution">
    <text evidence="5">The sequence shown here is derived from an EMBL/GenBank/DDBJ whole genome shotgun (WGS) entry which is preliminary data.</text>
</comment>
<organism evidence="5 6">
    <name type="scientific">Brevibacillus panacihumi W25</name>
    <dbReference type="NCBI Taxonomy" id="1408254"/>
    <lineage>
        <taxon>Bacteria</taxon>
        <taxon>Bacillati</taxon>
        <taxon>Bacillota</taxon>
        <taxon>Bacilli</taxon>
        <taxon>Bacillales</taxon>
        <taxon>Paenibacillaceae</taxon>
        <taxon>Brevibacillus</taxon>
    </lineage>
</organism>
<evidence type="ECO:0000259" key="4">
    <source>
        <dbReference type="PROSITE" id="PS50987"/>
    </source>
</evidence>
<dbReference type="SMART" id="SM00418">
    <property type="entry name" value="HTH_ARSR"/>
    <property type="match status" value="1"/>
</dbReference>
<dbReference type="eggNOG" id="COG0640">
    <property type="taxonomic scope" value="Bacteria"/>
</dbReference>
<evidence type="ECO:0000313" key="6">
    <source>
        <dbReference type="Proteomes" id="UP000017973"/>
    </source>
</evidence>
<protein>
    <submittedName>
        <fullName evidence="5">Transcriptional regulator</fullName>
    </submittedName>
</protein>
<dbReference type="InterPro" id="IPR011991">
    <property type="entry name" value="ArsR-like_HTH"/>
</dbReference>
<dbReference type="PATRIC" id="fig|1408254.3.peg.2882"/>
<dbReference type="PRINTS" id="PR00778">
    <property type="entry name" value="HTHARSR"/>
</dbReference>
<evidence type="ECO:0000256" key="2">
    <source>
        <dbReference type="ARBA" id="ARBA00023125"/>
    </source>
</evidence>
<dbReference type="SUPFAM" id="SSF46785">
    <property type="entry name" value="Winged helix' DNA-binding domain"/>
    <property type="match status" value="1"/>
</dbReference>
<dbReference type="InterPro" id="IPR036390">
    <property type="entry name" value="WH_DNA-bd_sf"/>
</dbReference>
<dbReference type="OrthoDB" id="9798835at2"/>
<dbReference type="GO" id="GO:0003700">
    <property type="term" value="F:DNA-binding transcription factor activity"/>
    <property type="evidence" value="ECO:0007669"/>
    <property type="project" value="InterPro"/>
</dbReference>
<dbReference type="STRING" id="1408254.T458_14745"/>
<name>V6MA67_9BACL</name>
<dbReference type="AlphaFoldDB" id="V6MA67"/>
<dbReference type="RefSeq" id="WP_023556833.1">
    <property type="nucleotide sequence ID" value="NZ_KI629785.1"/>
</dbReference>
<evidence type="ECO:0000256" key="1">
    <source>
        <dbReference type="ARBA" id="ARBA00023015"/>
    </source>
</evidence>
<dbReference type="PROSITE" id="PS50987">
    <property type="entry name" value="HTH_ARSR_2"/>
    <property type="match status" value="1"/>
</dbReference>
<dbReference type="Gene3D" id="1.10.10.10">
    <property type="entry name" value="Winged helix-like DNA-binding domain superfamily/Winged helix DNA-binding domain"/>
    <property type="match status" value="1"/>
</dbReference>
<dbReference type="CDD" id="cd00090">
    <property type="entry name" value="HTH_ARSR"/>
    <property type="match status" value="1"/>
</dbReference>
<evidence type="ECO:0000313" key="5">
    <source>
        <dbReference type="EMBL" id="EST52248.1"/>
    </source>
</evidence>
<keyword evidence="2" id="KW-0238">DNA-binding</keyword>
<dbReference type="NCBIfam" id="NF033788">
    <property type="entry name" value="HTH_metalloreg"/>
    <property type="match status" value="1"/>
</dbReference>
<feature type="domain" description="HTH arsR-type" evidence="4">
    <location>
        <begin position="1"/>
        <end position="95"/>
    </location>
</feature>
<dbReference type="InterPro" id="IPR051081">
    <property type="entry name" value="HTH_MetalResp_TranReg"/>
</dbReference>
<dbReference type="Pfam" id="PF01022">
    <property type="entry name" value="HTH_5"/>
    <property type="match status" value="1"/>
</dbReference>
<dbReference type="InterPro" id="IPR001845">
    <property type="entry name" value="HTH_ArsR_DNA-bd_dom"/>
</dbReference>
<dbReference type="HOGENOM" id="CLU_097806_3_1_9"/>
<dbReference type="InterPro" id="IPR036388">
    <property type="entry name" value="WH-like_DNA-bd_sf"/>
</dbReference>
<sequence>MDTKQLVNTLKALADPTRLKIVSLLNHRSCCVCELVPIFGISQPAVSKHMSKLKSADLVLESRRGQWVIYSLNHERLEQVRFALGSLPDYSDEFERLAEQGLLVTCE</sequence>
<keyword evidence="6" id="KW-1185">Reference proteome</keyword>
<reference evidence="5 6" key="1">
    <citation type="journal article" date="2014" name="Genome Announc.">
        <title>Draft Genome Sequence of Brevibacillus panacihumi Strain W25, a Halotolerant Hydrocarbon-Degrading Bacterium.</title>
        <authorList>
            <person name="Wang X."/>
            <person name="Jin D."/>
            <person name="Zhou L."/>
            <person name="Wu L."/>
            <person name="An W."/>
            <person name="Chen Y."/>
            <person name="Zhao L."/>
        </authorList>
    </citation>
    <scope>NUCLEOTIDE SEQUENCE [LARGE SCALE GENOMIC DNA]</scope>
    <source>
        <strain evidence="5 6">W25</strain>
    </source>
</reference>
<dbReference type="Proteomes" id="UP000017973">
    <property type="component" value="Unassembled WGS sequence"/>
</dbReference>
<keyword evidence="3" id="KW-0804">Transcription</keyword>
<proteinExistence type="predicted"/>
<evidence type="ECO:0000256" key="3">
    <source>
        <dbReference type="ARBA" id="ARBA00023163"/>
    </source>
</evidence>
<dbReference type="EMBL" id="AYJU01000017">
    <property type="protein sequence ID" value="EST52248.1"/>
    <property type="molecule type" value="Genomic_DNA"/>
</dbReference>